<evidence type="ECO:0000256" key="11">
    <source>
        <dbReference type="ARBA" id="ARBA00022842"/>
    </source>
</evidence>
<dbReference type="InterPro" id="IPR014042">
    <property type="entry name" value="Glutathione_synthase_a-hlx"/>
</dbReference>
<reference evidence="18 19" key="1">
    <citation type="submission" date="2024-10" db="EMBL/GenBank/DDBJ databases">
        <authorList>
            <person name="Kim D."/>
        </authorList>
    </citation>
    <scope>NUCLEOTIDE SEQUENCE [LARGE SCALE GENOMIC DNA]</scope>
    <source>
        <strain evidence="18">BH-2024</strain>
    </source>
</reference>
<evidence type="ECO:0000256" key="9">
    <source>
        <dbReference type="ARBA" id="ARBA00022741"/>
    </source>
</evidence>
<dbReference type="Gene3D" id="3.30.1490.80">
    <property type="match status" value="1"/>
</dbReference>
<keyword evidence="9" id="KW-0547">Nucleotide-binding</keyword>
<evidence type="ECO:0000256" key="10">
    <source>
        <dbReference type="ARBA" id="ARBA00022840"/>
    </source>
</evidence>
<dbReference type="GO" id="GO:0004363">
    <property type="term" value="F:glutathione synthase activity"/>
    <property type="evidence" value="ECO:0007669"/>
    <property type="project" value="UniProtKB-EC"/>
</dbReference>
<feature type="coiled-coil region" evidence="14">
    <location>
        <begin position="287"/>
        <end position="314"/>
    </location>
</feature>
<evidence type="ECO:0000256" key="13">
    <source>
        <dbReference type="ARBA" id="ARBA00048871"/>
    </source>
</evidence>
<accession>A0ABD2M9S5</accession>
<comment type="cofactor">
    <cofactor evidence="1">
        <name>Mg(2+)</name>
        <dbReference type="ChEBI" id="CHEBI:18420"/>
    </cofactor>
</comment>
<keyword evidence="7" id="KW-0317">Glutathione biosynthesis</keyword>
<evidence type="ECO:0000256" key="6">
    <source>
        <dbReference type="ARBA" id="ARBA00022598"/>
    </source>
</evidence>
<dbReference type="Gene3D" id="3.40.630.30">
    <property type="match status" value="1"/>
</dbReference>
<dbReference type="Pfam" id="PF00583">
    <property type="entry name" value="Acetyltransf_1"/>
    <property type="match status" value="1"/>
</dbReference>
<protein>
    <recommendedName>
        <fullName evidence="5">Glutathione synthetase</fullName>
        <ecNumber evidence="4">6.3.2.3</ecNumber>
    </recommendedName>
    <alternativeName>
        <fullName evidence="12">Glutathione synthase</fullName>
    </alternativeName>
</protein>
<feature type="chain" id="PRO_5044824923" description="Glutathione synthetase" evidence="16">
    <location>
        <begin position="24"/>
        <end position="780"/>
    </location>
</feature>
<keyword evidence="19" id="KW-1185">Reference proteome</keyword>
<comment type="pathway">
    <text evidence="2">Sulfur metabolism; glutathione biosynthesis; glutathione from L-cysteine and L-glutamate: step 2/2.</text>
</comment>
<dbReference type="Gene3D" id="3.30.470.20">
    <property type="entry name" value="ATP-grasp fold, B domain"/>
    <property type="match status" value="1"/>
</dbReference>
<dbReference type="PANTHER" id="PTHR11130">
    <property type="entry name" value="GLUTATHIONE SYNTHETASE"/>
    <property type="match status" value="1"/>
</dbReference>
<dbReference type="InterPro" id="IPR014049">
    <property type="entry name" value="Glutathione_synthase_N_euk"/>
</dbReference>
<evidence type="ECO:0000256" key="5">
    <source>
        <dbReference type="ARBA" id="ARBA00020821"/>
    </source>
</evidence>
<evidence type="ECO:0000256" key="3">
    <source>
        <dbReference type="ARBA" id="ARBA00010385"/>
    </source>
</evidence>
<feature type="domain" description="N-acetyltransferase" evidence="17">
    <location>
        <begin position="39"/>
        <end position="232"/>
    </location>
</feature>
<keyword evidence="10" id="KW-0067">ATP-binding</keyword>
<dbReference type="EC" id="6.3.2.3" evidence="4"/>
<dbReference type="Pfam" id="PF03917">
    <property type="entry name" value="GSH_synth_ATP"/>
    <property type="match status" value="1"/>
</dbReference>
<comment type="similarity">
    <text evidence="3">Belongs to the eukaryotic GSH synthase family.</text>
</comment>
<keyword evidence="11" id="KW-0460">Magnesium</keyword>
<organism evidence="18 19">
    <name type="scientific">Heterodera trifolii</name>
    <dbReference type="NCBI Taxonomy" id="157864"/>
    <lineage>
        <taxon>Eukaryota</taxon>
        <taxon>Metazoa</taxon>
        <taxon>Ecdysozoa</taxon>
        <taxon>Nematoda</taxon>
        <taxon>Chromadorea</taxon>
        <taxon>Rhabditida</taxon>
        <taxon>Tylenchina</taxon>
        <taxon>Tylenchomorpha</taxon>
        <taxon>Tylenchoidea</taxon>
        <taxon>Heteroderidae</taxon>
        <taxon>Heteroderinae</taxon>
        <taxon>Heterodera</taxon>
    </lineage>
</organism>
<evidence type="ECO:0000256" key="2">
    <source>
        <dbReference type="ARBA" id="ARBA00004965"/>
    </source>
</evidence>
<dbReference type="Pfam" id="PF03199">
    <property type="entry name" value="GSH_synthase"/>
    <property type="match status" value="1"/>
</dbReference>
<evidence type="ECO:0000313" key="18">
    <source>
        <dbReference type="EMBL" id="KAL3123475.1"/>
    </source>
</evidence>
<keyword evidence="8" id="KW-0479">Metal-binding</keyword>
<proteinExistence type="inferred from homology"/>
<dbReference type="InterPro" id="IPR016185">
    <property type="entry name" value="PreATP-grasp_dom_sf"/>
</dbReference>
<evidence type="ECO:0000256" key="15">
    <source>
        <dbReference type="SAM" id="MobiDB-lite"/>
    </source>
</evidence>
<evidence type="ECO:0000256" key="1">
    <source>
        <dbReference type="ARBA" id="ARBA00001946"/>
    </source>
</evidence>
<dbReference type="InterPro" id="IPR000182">
    <property type="entry name" value="GNAT_dom"/>
</dbReference>
<sequence>MFIYKTFLCALFVFPLIIHSNVANETLKKYKPLNQNDEVIIRLIRDEDIEETAEIIQESYLQDCLKIKHATPEQCEQMKKVPLERTRMALSTFKAEKDGAVIVAETTAPTEAGSSNGGARLMGCIRVKLNSQGNTKDNGPFAQIGPFATRVDVHGLGIGTMMLQVAEEYAVNRWNVCEMILDAHGIPEPVKEVVHPPMTPLLKFYEKRGYRRIGKTNWFDPAESNYVRIPNSLTHLERMVKDTCLAKETSRKGTKRGRKEEKGKAPEGESIGKNKRMHQQHESTELVRNYAAEAVKSEEELAELVEAAVDLAHEFGLIKRLSDDESRRRRTTDLASIQPFSLFPSPFLRSLFHRATAVHKGMQKLFFRVSCDYEFLAKATEQLAKTDKTYERMVGLMDQVRREGHQQPYTLLLTRADYVMDNNSITEQPNGQQRQFGLKQTGMTIGTVGSVAMSPRAAEVHRQMLQKLGMDALNVPPNRAVNTMARGLFNGWLRFGDADALVVFIVSPEDKFRFDEHAIENELQQISDGQIEVERMTSEEAFAKLFLDESDFTLRRSSDRRAVALVHSSSNGHLPEWTDDEWEARRRIERSRAIKTSTVFSDLSTSKAVKQLLAQPGKIEQFMRDEEDKQMVETIRRTFVEQWPLEKDDEPTRQLIQLAIANPGLFVLKAQNEEGTPNYVDEELREKLQQFTHEERAAHELRHRIQPVTAKNFLVRPLLEGAVPGDVAVELGIFGFLLGDTRDGSIVRNTQQGFIARSSTKLANGTEEEKDEVYDSLNLI</sequence>
<dbReference type="InterPro" id="IPR014709">
    <property type="entry name" value="Glutathione_synthase_C_euk"/>
</dbReference>
<dbReference type="InterPro" id="IPR004887">
    <property type="entry name" value="GSH_synth_subst-bd"/>
</dbReference>
<feature type="region of interest" description="Disordered" evidence="15">
    <location>
        <begin position="246"/>
        <end position="284"/>
    </location>
</feature>
<evidence type="ECO:0000259" key="17">
    <source>
        <dbReference type="PROSITE" id="PS51186"/>
    </source>
</evidence>
<evidence type="ECO:0000256" key="16">
    <source>
        <dbReference type="SAM" id="SignalP"/>
    </source>
</evidence>
<dbReference type="PANTHER" id="PTHR11130:SF0">
    <property type="entry name" value="GLUTATHIONE SYNTHETASE"/>
    <property type="match status" value="1"/>
</dbReference>
<name>A0ABD2M9S5_9BILA</name>
<keyword evidence="6" id="KW-0436">Ligase</keyword>
<keyword evidence="14" id="KW-0175">Coiled coil</keyword>
<comment type="caution">
    <text evidence="18">The sequence shown here is derived from an EMBL/GenBank/DDBJ whole genome shotgun (WGS) entry which is preliminary data.</text>
</comment>
<dbReference type="InterPro" id="IPR005615">
    <property type="entry name" value="Glutathione_synthase"/>
</dbReference>
<gene>
    <name evidence="18" type="ORF">niasHT_000871</name>
</gene>
<dbReference type="GO" id="GO:0046872">
    <property type="term" value="F:metal ion binding"/>
    <property type="evidence" value="ECO:0007669"/>
    <property type="project" value="UniProtKB-KW"/>
</dbReference>
<comment type="catalytic activity">
    <reaction evidence="13">
        <text>gamma-L-glutamyl-L-cysteine + glycine + ATP = glutathione + ADP + phosphate + H(+)</text>
        <dbReference type="Rhea" id="RHEA:13557"/>
        <dbReference type="ChEBI" id="CHEBI:15378"/>
        <dbReference type="ChEBI" id="CHEBI:30616"/>
        <dbReference type="ChEBI" id="CHEBI:43474"/>
        <dbReference type="ChEBI" id="CHEBI:57305"/>
        <dbReference type="ChEBI" id="CHEBI:57925"/>
        <dbReference type="ChEBI" id="CHEBI:58173"/>
        <dbReference type="ChEBI" id="CHEBI:456216"/>
        <dbReference type="EC" id="6.3.2.3"/>
    </reaction>
    <physiologicalReaction direction="left-to-right" evidence="13">
        <dbReference type="Rhea" id="RHEA:13558"/>
    </physiologicalReaction>
</comment>
<dbReference type="PROSITE" id="PS51186">
    <property type="entry name" value="GNAT"/>
    <property type="match status" value="1"/>
</dbReference>
<dbReference type="EMBL" id="JBICBT010000100">
    <property type="protein sequence ID" value="KAL3123475.1"/>
    <property type="molecule type" value="Genomic_DNA"/>
</dbReference>
<dbReference type="Gene3D" id="1.10.1080.10">
    <property type="entry name" value="Glutathione Synthetase, Chain A, domain 3"/>
    <property type="match status" value="1"/>
</dbReference>
<evidence type="ECO:0000256" key="12">
    <source>
        <dbReference type="ARBA" id="ARBA00030403"/>
    </source>
</evidence>
<evidence type="ECO:0000256" key="4">
    <source>
        <dbReference type="ARBA" id="ARBA00012214"/>
    </source>
</evidence>
<dbReference type="Proteomes" id="UP001620626">
    <property type="component" value="Unassembled WGS sequence"/>
</dbReference>
<dbReference type="Gene3D" id="3.40.50.1760">
    <property type="entry name" value="Glutathione synthase, substrate-binding domain superfamily, eukaryotic"/>
    <property type="match status" value="1"/>
</dbReference>
<dbReference type="SUPFAM" id="SSF55729">
    <property type="entry name" value="Acyl-CoA N-acyltransferases (Nat)"/>
    <property type="match status" value="1"/>
</dbReference>
<dbReference type="AlphaFoldDB" id="A0ABD2M9S5"/>
<dbReference type="SUPFAM" id="SSF52440">
    <property type="entry name" value="PreATP-grasp domain"/>
    <property type="match status" value="1"/>
</dbReference>
<dbReference type="SUPFAM" id="SSF56059">
    <property type="entry name" value="Glutathione synthetase ATP-binding domain-like"/>
    <property type="match status" value="1"/>
</dbReference>
<dbReference type="GO" id="GO:0005524">
    <property type="term" value="F:ATP binding"/>
    <property type="evidence" value="ECO:0007669"/>
    <property type="project" value="UniProtKB-KW"/>
</dbReference>
<evidence type="ECO:0000313" key="19">
    <source>
        <dbReference type="Proteomes" id="UP001620626"/>
    </source>
</evidence>
<dbReference type="InterPro" id="IPR016181">
    <property type="entry name" value="Acyl_CoA_acyltransferase"/>
</dbReference>
<evidence type="ECO:0000256" key="7">
    <source>
        <dbReference type="ARBA" id="ARBA00022684"/>
    </source>
</evidence>
<feature type="compositionally biased region" description="Basic and acidic residues" evidence="15">
    <location>
        <begin position="258"/>
        <end position="272"/>
    </location>
</feature>
<feature type="signal peptide" evidence="16">
    <location>
        <begin position="1"/>
        <end position="23"/>
    </location>
</feature>
<keyword evidence="16" id="KW-0732">Signal</keyword>
<dbReference type="InterPro" id="IPR037013">
    <property type="entry name" value="GSH-S_sub-bd_sf"/>
</dbReference>
<evidence type="ECO:0000256" key="8">
    <source>
        <dbReference type="ARBA" id="ARBA00022723"/>
    </source>
</evidence>
<dbReference type="Gene3D" id="3.30.1490.50">
    <property type="match status" value="1"/>
</dbReference>
<evidence type="ECO:0000256" key="14">
    <source>
        <dbReference type="SAM" id="Coils"/>
    </source>
</evidence>
<dbReference type="CDD" id="cd04301">
    <property type="entry name" value="NAT_SF"/>
    <property type="match status" value="1"/>
</dbReference>